<dbReference type="GO" id="GO:0016020">
    <property type="term" value="C:membrane"/>
    <property type="evidence" value="ECO:0007669"/>
    <property type="project" value="InterPro"/>
</dbReference>
<sequence length="673" mass="72382">MATVLVTGCTVVAIASAVVAVTERRLELYTNVGSWTARAFVMSLCFAAAAAVVLQGGGRRGLGRVLTVTAVAFSAYGMGGVLFYAARNGGWHLPPPLLSLFRGTATMTMFGCLAVLPLWFPHGRLEHRYWRRIIVSMAVALSLYLAPVFWYGRGVTNVTWMADAAAKEHVWWEAYGYVVIWVPRIVAVAVLIDLLRRQRAANGLVRRQLTAMGVGFAVYWAVQILYQLLEKSAGQKLAEWLLYLLNAPAALSLALISIATVYREDLTTFDRFLRRSLIGVGLIVGLSSAYYGMFLGLSRLLTLRADVSAAIASALGVLALRPAAGLLWRAGDLLLYGRRAKPYEMLRALADSLSHRIPADDVPVVLCGTVVQRLGLPTAVLTAHTRSGNQVLARTGAVDRPEAVTVHLDLVDRGELVGVLSVQLRPGQRTLDANDRAALGVVTDQLGPIVSAIGLREELRISRERVVSACEEERRRLRRDLHDGLGPTLAGMRLQLDAAAIALTPSSRPRTLVESASIEAARSLDEVRRIIDDLRPPVLDDRGLSAALTSLAARFDTGALSTAAAVPDTLPELPAASETAAYRIAAEALANVVRHAGATTAHLVLAVDREQDQLVLEITDDGCGLPERPRREGVGLASMAERAEEIGGHCTVSPPTDGSTGTVVRALLPLHLD</sequence>
<feature type="transmembrane region" description="Helical" evidence="9">
    <location>
        <begin position="132"/>
        <end position="151"/>
    </location>
</feature>
<keyword evidence="7" id="KW-0067">ATP-binding</keyword>
<dbReference type="EC" id="2.7.13.3" evidence="2"/>
<evidence type="ECO:0000256" key="6">
    <source>
        <dbReference type="ARBA" id="ARBA00022777"/>
    </source>
</evidence>
<dbReference type="InterPro" id="IPR003594">
    <property type="entry name" value="HATPase_dom"/>
</dbReference>
<dbReference type="Gene3D" id="1.20.5.1930">
    <property type="match status" value="1"/>
</dbReference>
<dbReference type="SUPFAM" id="SSF55874">
    <property type="entry name" value="ATPase domain of HSP90 chaperone/DNA topoisomerase II/histidine kinase"/>
    <property type="match status" value="1"/>
</dbReference>
<keyword evidence="4" id="KW-0808">Transferase</keyword>
<feature type="transmembrane region" description="Helical" evidence="9">
    <location>
        <begin position="66"/>
        <end position="86"/>
    </location>
</feature>
<evidence type="ECO:0000256" key="9">
    <source>
        <dbReference type="SAM" id="Phobius"/>
    </source>
</evidence>
<feature type="transmembrane region" description="Helical" evidence="9">
    <location>
        <begin position="98"/>
        <end position="120"/>
    </location>
</feature>
<feature type="transmembrane region" description="Helical" evidence="9">
    <location>
        <begin position="274"/>
        <end position="295"/>
    </location>
</feature>
<keyword evidence="8" id="KW-0902">Two-component regulatory system</keyword>
<dbReference type="GO" id="GO:0000155">
    <property type="term" value="F:phosphorelay sensor kinase activity"/>
    <property type="evidence" value="ECO:0007669"/>
    <property type="project" value="InterPro"/>
</dbReference>
<dbReference type="Proteomes" id="UP000240429">
    <property type="component" value="Unassembled WGS sequence"/>
</dbReference>
<dbReference type="SMART" id="SM00387">
    <property type="entry name" value="HATPase_c"/>
    <property type="match status" value="1"/>
</dbReference>
<keyword evidence="3" id="KW-0597">Phosphoprotein</keyword>
<dbReference type="InterPro" id="IPR005467">
    <property type="entry name" value="His_kinase_dom"/>
</dbReference>
<dbReference type="InterPro" id="IPR011712">
    <property type="entry name" value="Sig_transdc_His_kin_sub3_dim/P"/>
</dbReference>
<evidence type="ECO:0000256" key="8">
    <source>
        <dbReference type="ARBA" id="ARBA00023012"/>
    </source>
</evidence>
<dbReference type="PANTHER" id="PTHR24421:SF10">
    <property type="entry name" value="NITRATE_NITRITE SENSOR PROTEIN NARQ"/>
    <property type="match status" value="1"/>
</dbReference>
<keyword evidence="9" id="KW-0812">Transmembrane</keyword>
<evidence type="ECO:0000256" key="2">
    <source>
        <dbReference type="ARBA" id="ARBA00012438"/>
    </source>
</evidence>
<dbReference type="Gene3D" id="3.30.565.10">
    <property type="entry name" value="Histidine kinase-like ATPase, C-terminal domain"/>
    <property type="match status" value="1"/>
</dbReference>
<dbReference type="GO" id="GO:0046983">
    <property type="term" value="F:protein dimerization activity"/>
    <property type="evidence" value="ECO:0007669"/>
    <property type="project" value="InterPro"/>
</dbReference>
<name>A0A2P8PTH8_9ACTN</name>
<evidence type="ECO:0000256" key="3">
    <source>
        <dbReference type="ARBA" id="ARBA00022553"/>
    </source>
</evidence>
<feature type="transmembrane region" description="Helical" evidence="9">
    <location>
        <begin position="174"/>
        <end position="195"/>
    </location>
</feature>
<evidence type="ECO:0000256" key="7">
    <source>
        <dbReference type="ARBA" id="ARBA00022840"/>
    </source>
</evidence>
<dbReference type="PROSITE" id="PS50109">
    <property type="entry name" value="HIS_KIN"/>
    <property type="match status" value="1"/>
</dbReference>
<keyword evidence="6" id="KW-0418">Kinase</keyword>
<protein>
    <recommendedName>
        <fullName evidence="2">histidine kinase</fullName>
        <ecNumber evidence="2">2.7.13.3</ecNumber>
    </recommendedName>
</protein>
<feature type="transmembrane region" description="Helical" evidence="9">
    <location>
        <begin position="240"/>
        <end position="262"/>
    </location>
</feature>
<dbReference type="InterPro" id="IPR036890">
    <property type="entry name" value="HATPase_C_sf"/>
</dbReference>
<dbReference type="Pfam" id="PF07730">
    <property type="entry name" value="HisKA_3"/>
    <property type="match status" value="1"/>
</dbReference>
<evidence type="ECO:0000256" key="4">
    <source>
        <dbReference type="ARBA" id="ARBA00022679"/>
    </source>
</evidence>
<dbReference type="PANTHER" id="PTHR24421">
    <property type="entry name" value="NITRATE/NITRITE SENSOR PROTEIN NARX-RELATED"/>
    <property type="match status" value="1"/>
</dbReference>
<keyword evidence="5" id="KW-0547">Nucleotide-binding</keyword>
<evidence type="ECO:0000313" key="11">
    <source>
        <dbReference type="EMBL" id="PSM37278.1"/>
    </source>
</evidence>
<comment type="caution">
    <text evidence="11">The sequence shown here is derived from an EMBL/GenBank/DDBJ whole genome shotgun (WGS) entry which is preliminary data.</text>
</comment>
<evidence type="ECO:0000313" key="12">
    <source>
        <dbReference type="Proteomes" id="UP000240429"/>
    </source>
</evidence>
<feature type="transmembrane region" description="Helical" evidence="9">
    <location>
        <begin position="36"/>
        <end position="54"/>
    </location>
</feature>
<evidence type="ECO:0000256" key="1">
    <source>
        <dbReference type="ARBA" id="ARBA00000085"/>
    </source>
</evidence>
<dbReference type="CDD" id="cd16917">
    <property type="entry name" value="HATPase_UhpB-NarQ-NarX-like"/>
    <property type="match status" value="1"/>
</dbReference>
<accession>A0A2P8PTH8</accession>
<feature type="transmembrane region" description="Helical" evidence="9">
    <location>
        <begin position="207"/>
        <end position="228"/>
    </location>
</feature>
<feature type="domain" description="Histidine kinase" evidence="10">
    <location>
        <begin position="480"/>
        <end position="672"/>
    </location>
</feature>
<dbReference type="InterPro" id="IPR050482">
    <property type="entry name" value="Sensor_HK_TwoCompSys"/>
</dbReference>
<evidence type="ECO:0000259" key="10">
    <source>
        <dbReference type="PROSITE" id="PS50109"/>
    </source>
</evidence>
<dbReference type="Pfam" id="PF02518">
    <property type="entry name" value="HATPase_c"/>
    <property type="match status" value="1"/>
</dbReference>
<gene>
    <name evidence="11" type="ORF">C6Y14_43230</name>
</gene>
<dbReference type="GO" id="GO:0005524">
    <property type="term" value="F:ATP binding"/>
    <property type="evidence" value="ECO:0007669"/>
    <property type="project" value="UniProtKB-KW"/>
</dbReference>
<reference evidence="11 12" key="1">
    <citation type="submission" date="2018-03" db="EMBL/GenBank/DDBJ databases">
        <title>Streptomyces dioscori sp. nov., a novel endophytic actinobacterium isolated from bulbil of Dioscorea bulbifera L.</title>
        <authorList>
            <person name="Zhikuan W."/>
        </authorList>
    </citation>
    <scope>NUCLEOTIDE SEQUENCE [LARGE SCALE GENOMIC DNA]</scope>
    <source>
        <strain evidence="11 12">A217</strain>
    </source>
</reference>
<keyword evidence="9" id="KW-1133">Transmembrane helix</keyword>
<comment type="catalytic activity">
    <reaction evidence="1">
        <text>ATP + protein L-histidine = ADP + protein N-phospho-L-histidine.</text>
        <dbReference type="EC" id="2.7.13.3"/>
    </reaction>
</comment>
<organism evidence="11 12">
    <name type="scientific">Streptomyces dioscori</name>
    <dbReference type="NCBI Taxonomy" id="2109333"/>
    <lineage>
        <taxon>Bacteria</taxon>
        <taxon>Bacillati</taxon>
        <taxon>Actinomycetota</taxon>
        <taxon>Actinomycetes</taxon>
        <taxon>Kitasatosporales</taxon>
        <taxon>Streptomycetaceae</taxon>
        <taxon>Streptomyces</taxon>
        <taxon>Streptomyces aurantiacus group</taxon>
    </lineage>
</organism>
<keyword evidence="12" id="KW-1185">Reference proteome</keyword>
<evidence type="ECO:0000256" key="5">
    <source>
        <dbReference type="ARBA" id="ARBA00022741"/>
    </source>
</evidence>
<proteinExistence type="predicted"/>
<dbReference type="AlphaFoldDB" id="A0A2P8PTH8"/>
<dbReference type="EMBL" id="PYBJ01000044">
    <property type="protein sequence ID" value="PSM37278.1"/>
    <property type="molecule type" value="Genomic_DNA"/>
</dbReference>
<keyword evidence="9" id="KW-0472">Membrane</keyword>